<dbReference type="HOGENOM" id="CLU_163140_3_2_7"/>
<dbReference type="NCBIfam" id="TIGR01552">
    <property type="entry name" value="phd_fam"/>
    <property type="match status" value="1"/>
</dbReference>
<dbReference type="SUPFAM" id="SSF143120">
    <property type="entry name" value="YefM-like"/>
    <property type="match status" value="1"/>
</dbReference>
<dbReference type="Pfam" id="PF02604">
    <property type="entry name" value="PhdYeFM_antitox"/>
    <property type="match status" value="1"/>
</dbReference>
<gene>
    <name evidence="3" type="ORF">ETSY2_37920</name>
</gene>
<evidence type="ECO:0000256" key="1">
    <source>
        <dbReference type="ARBA" id="ARBA00009981"/>
    </source>
</evidence>
<dbReference type="Proteomes" id="UP000019140">
    <property type="component" value="Unassembled WGS sequence"/>
</dbReference>
<accession>W4LSL2</accession>
<dbReference type="InterPro" id="IPR006442">
    <property type="entry name" value="Antitoxin_Phd/YefM"/>
</dbReference>
<comment type="function">
    <text evidence="2">Antitoxin component of a type II toxin-antitoxin (TA) system.</text>
</comment>
<keyword evidence="4" id="KW-1185">Reference proteome</keyword>
<protein>
    <recommendedName>
        <fullName evidence="2">Antitoxin</fullName>
    </recommendedName>
</protein>
<dbReference type="InterPro" id="IPR036165">
    <property type="entry name" value="YefM-like_sf"/>
</dbReference>
<proteinExistence type="inferred from homology"/>
<evidence type="ECO:0000256" key="2">
    <source>
        <dbReference type="RuleBase" id="RU362080"/>
    </source>
</evidence>
<dbReference type="AlphaFoldDB" id="W4LSL2"/>
<evidence type="ECO:0000313" key="3">
    <source>
        <dbReference type="EMBL" id="ETX01039.1"/>
    </source>
</evidence>
<name>W4LSL2_9BACT</name>
<organism evidence="3 4">
    <name type="scientific">Candidatus Entotheonella gemina</name>
    <dbReference type="NCBI Taxonomy" id="1429439"/>
    <lineage>
        <taxon>Bacteria</taxon>
        <taxon>Pseudomonadati</taxon>
        <taxon>Nitrospinota/Tectimicrobiota group</taxon>
        <taxon>Candidatus Tectimicrobiota</taxon>
        <taxon>Candidatus Entotheonellia</taxon>
        <taxon>Candidatus Entotheonellales</taxon>
        <taxon>Candidatus Entotheonellaceae</taxon>
        <taxon>Candidatus Entotheonella</taxon>
    </lineage>
</organism>
<dbReference type="Gene3D" id="3.40.1620.10">
    <property type="entry name" value="YefM-like domain"/>
    <property type="match status" value="1"/>
</dbReference>
<sequence>MAQVTINEAKMHLSKLIRRALNGEEIIIAKGNQPAVKLVVVPEMCQERRVGGAQDVILHMTEDFDAPLDDFAEYMP</sequence>
<reference evidence="3 4" key="1">
    <citation type="journal article" date="2014" name="Nature">
        <title>An environmental bacterial taxon with a large and distinct metabolic repertoire.</title>
        <authorList>
            <person name="Wilson M.C."/>
            <person name="Mori T."/>
            <person name="Ruckert C."/>
            <person name="Uria A.R."/>
            <person name="Helf M.J."/>
            <person name="Takada K."/>
            <person name="Gernert C."/>
            <person name="Steffens U.A."/>
            <person name="Heycke N."/>
            <person name="Schmitt S."/>
            <person name="Rinke C."/>
            <person name="Helfrich E.J."/>
            <person name="Brachmann A.O."/>
            <person name="Gurgui C."/>
            <person name="Wakimoto T."/>
            <person name="Kracht M."/>
            <person name="Crusemann M."/>
            <person name="Hentschel U."/>
            <person name="Abe I."/>
            <person name="Matsunaga S."/>
            <person name="Kalinowski J."/>
            <person name="Takeyama H."/>
            <person name="Piel J."/>
        </authorList>
    </citation>
    <scope>NUCLEOTIDE SEQUENCE [LARGE SCALE GENOMIC DNA]</scope>
    <source>
        <strain evidence="4">TSY2</strain>
    </source>
</reference>
<comment type="similarity">
    <text evidence="1 2">Belongs to the phD/YefM antitoxin family.</text>
</comment>
<dbReference type="EMBL" id="AZHX01001664">
    <property type="protein sequence ID" value="ETX01039.1"/>
    <property type="molecule type" value="Genomic_DNA"/>
</dbReference>
<evidence type="ECO:0000313" key="4">
    <source>
        <dbReference type="Proteomes" id="UP000019140"/>
    </source>
</evidence>
<comment type="caution">
    <text evidence="3">The sequence shown here is derived from an EMBL/GenBank/DDBJ whole genome shotgun (WGS) entry which is preliminary data.</text>
</comment>